<dbReference type="InterPro" id="IPR039298">
    <property type="entry name" value="ACOT13"/>
</dbReference>
<feature type="domain" description="Thioesterase" evidence="3">
    <location>
        <begin position="50"/>
        <end position="119"/>
    </location>
</feature>
<dbReference type="RefSeq" id="WP_345262509.1">
    <property type="nucleotide sequence ID" value="NZ_BAABIM010000001.1"/>
</dbReference>
<evidence type="ECO:0000256" key="2">
    <source>
        <dbReference type="ARBA" id="ARBA00022801"/>
    </source>
</evidence>
<evidence type="ECO:0000313" key="4">
    <source>
        <dbReference type="EMBL" id="GAA4671704.1"/>
    </source>
</evidence>
<name>A0ABP8VU23_9ACTN</name>
<keyword evidence="2" id="KW-0378">Hydrolase</keyword>
<sequence length="137" mass="13915">MTPDERTAAVLEQVLGLPLHRALGIALVDDGDPAAGVQVTVGPGIVNPAGVLHGGLVPLLLDVAGFLALLPRLPLDRHAVTVSTASSIIAAARTGDVVRVEAVVDRLGRTQAFLSGRLLVGEKVVATGQVVKAVVAV</sequence>
<organism evidence="4 5">
    <name type="scientific">Nocardioides nanhaiensis</name>
    <dbReference type="NCBI Taxonomy" id="1476871"/>
    <lineage>
        <taxon>Bacteria</taxon>
        <taxon>Bacillati</taxon>
        <taxon>Actinomycetota</taxon>
        <taxon>Actinomycetes</taxon>
        <taxon>Propionibacteriales</taxon>
        <taxon>Nocardioidaceae</taxon>
        <taxon>Nocardioides</taxon>
    </lineage>
</organism>
<accession>A0ABP8VU23</accession>
<dbReference type="Proteomes" id="UP001500621">
    <property type="component" value="Unassembled WGS sequence"/>
</dbReference>
<keyword evidence="5" id="KW-1185">Reference proteome</keyword>
<dbReference type="PANTHER" id="PTHR21660:SF1">
    <property type="entry name" value="ACYL-COENZYME A THIOESTERASE 13"/>
    <property type="match status" value="1"/>
</dbReference>
<dbReference type="Gene3D" id="3.10.129.10">
    <property type="entry name" value="Hotdog Thioesterase"/>
    <property type="match status" value="1"/>
</dbReference>
<comment type="similarity">
    <text evidence="1">Belongs to the thioesterase PaaI family.</text>
</comment>
<gene>
    <name evidence="4" type="ORF">GCM10023226_05400</name>
</gene>
<reference evidence="5" key="1">
    <citation type="journal article" date="2019" name="Int. J. Syst. Evol. Microbiol.">
        <title>The Global Catalogue of Microorganisms (GCM) 10K type strain sequencing project: providing services to taxonomists for standard genome sequencing and annotation.</title>
        <authorList>
            <consortium name="The Broad Institute Genomics Platform"/>
            <consortium name="The Broad Institute Genome Sequencing Center for Infectious Disease"/>
            <person name="Wu L."/>
            <person name="Ma J."/>
        </authorList>
    </citation>
    <scope>NUCLEOTIDE SEQUENCE [LARGE SCALE GENOMIC DNA]</scope>
    <source>
        <strain evidence="5">JCM 18127</strain>
    </source>
</reference>
<comment type="caution">
    <text evidence="4">The sequence shown here is derived from an EMBL/GenBank/DDBJ whole genome shotgun (WGS) entry which is preliminary data.</text>
</comment>
<evidence type="ECO:0000256" key="1">
    <source>
        <dbReference type="ARBA" id="ARBA00008324"/>
    </source>
</evidence>
<dbReference type="CDD" id="cd03443">
    <property type="entry name" value="PaaI_thioesterase"/>
    <property type="match status" value="1"/>
</dbReference>
<evidence type="ECO:0000259" key="3">
    <source>
        <dbReference type="Pfam" id="PF03061"/>
    </source>
</evidence>
<dbReference type="Pfam" id="PF03061">
    <property type="entry name" value="4HBT"/>
    <property type="match status" value="1"/>
</dbReference>
<dbReference type="EMBL" id="BAABIM010000001">
    <property type="protein sequence ID" value="GAA4671704.1"/>
    <property type="molecule type" value="Genomic_DNA"/>
</dbReference>
<dbReference type="InterPro" id="IPR029069">
    <property type="entry name" value="HotDog_dom_sf"/>
</dbReference>
<protein>
    <recommendedName>
        <fullName evidence="3">Thioesterase domain-containing protein</fullName>
    </recommendedName>
</protein>
<dbReference type="SUPFAM" id="SSF54637">
    <property type="entry name" value="Thioesterase/thiol ester dehydrase-isomerase"/>
    <property type="match status" value="1"/>
</dbReference>
<dbReference type="InterPro" id="IPR006683">
    <property type="entry name" value="Thioestr_dom"/>
</dbReference>
<dbReference type="PANTHER" id="PTHR21660">
    <property type="entry name" value="THIOESTERASE SUPERFAMILY MEMBER-RELATED"/>
    <property type="match status" value="1"/>
</dbReference>
<proteinExistence type="inferred from homology"/>
<evidence type="ECO:0000313" key="5">
    <source>
        <dbReference type="Proteomes" id="UP001500621"/>
    </source>
</evidence>